<dbReference type="Pfam" id="PF00098">
    <property type="entry name" value="zf-CCHC"/>
    <property type="match status" value="2"/>
</dbReference>
<dbReference type="AlphaFoldDB" id="A0A8J9VT47"/>
<feature type="domain" description="CCHC-type" evidence="2">
    <location>
        <begin position="88"/>
        <end position="104"/>
    </location>
</feature>
<evidence type="ECO:0000256" key="1">
    <source>
        <dbReference type="SAM" id="MobiDB-lite"/>
    </source>
</evidence>
<feature type="non-terminal residue" evidence="3">
    <location>
        <position position="346"/>
    </location>
</feature>
<dbReference type="GO" id="GO:0008270">
    <property type="term" value="F:zinc ion binding"/>
    <property type="evidence" value="ECO:0007669"/>
    <property type="project" value="InterPro"/>
</dbReference>
<dbReference type="InterPro" id="IPR021109">
    <property type="entry name" value="Peptidase_aspartic_dom_sf"/>
</dbReference>
<dbReference type="Gene3D" id="2.40.70.10">
    <property type="entry name" value="Acid Proteases"/>
    <property type="match status" value="1"/>
</dbReference>
<feature type="domain" description="CCHC-type" evidence="2">
    <location>
        <begin position="130"/>
        <end position="146"/>
    </location>
</feature>
<feature type="region of interest" description="Disordered" evidence="1">
    <location>
        <begin position="1"/>
        <end position="40"/>
    </location>
</feature>
<organism evidence="3 4">
    <name type="scientific">Brenthis ino</name>
    <name type="common">lesser marbled fritillary</name>
    <dbReference type="NCBI Taxonomy" id="405034"/>
    <lineage>
        <taxon>Eukaryota</taxon>
        <taxon>Metazoa</taxon>
        <taxon>Ecdysozoa</taxon>
        <taxon>Arthropoda</taxon>
        <taxon>Hexapoda</taxon>
        <taxon>Insecta</taxon>
        <taxon>Pterygota</taxon>
        <taxon>Neoptera</taxon>
        <taxon>Endopterygota</taxon>
        <taxon>Lepidoptera</taxon>
        <taxon>Glossata</taxon>
        <taxon>Ditrysia</taxon>
        <taxon>Papilionoidea</taxon>
        <taxon>Nymphalidae</taxon>
        <taxon>Heliconiinae</taxon>
        <taxon>Argynnini</taxon>
        <taxon>Brenthis</taxon>
    </lineage>
</organism>
<name>A0A8J9VT47_9NEOP</name>
<dbReference type="SMART" id="SM00343">
    <property type="entry name" value="ZnF_C2HC"/>
    <property type="match status" value="2"/>
</dbReference>
<feature type="compositionally biased region" description="Polar residues" evidence="1">
    <location>
        <begin position="27"/>
        <end position="40"/>
    </location>
</feature>
<dbReference type="SUPFAM" id="SSF50630">
    <property type="entry name" value="Acid proteases"/>
    <property type="match status" value="1"/>
</dbReference>
<reference evidence="3" key="1">
    <citation type="submission" date="2021-12" db="EMBL/GenBank/DDBJ databases">
        <authorList>
            <person name="Martin H S."/>
        </authorList>
    </citation>
    <scope>NUCLEOTIDE SEQUENCE</scope>
</reference>
<dbReference type="EMBL" id="OV170228">
    <property type="protein sequence ID" value="CAH0729353.1"/>
    <property type="molecule type" value="Genomic_DNA"/>
</dbReference>
<dbReference type="InterPro" id="IPR001878">
    <property type="entry name" value="Znf_CCHC"/>
</dbReference>
<protein>
    <recommendedName>
        <fullName evidence="2">CCHC-type domain-containing protein</fullName>
    </recommendedName>
</protein>
<dbReference type="PANTHER" id="PTHR46888:SF1">
    <property type="entry name" value="RIBONUCLEASE H"/>
    <property type="match status" value="1"/>
</dbReference>
<dbReference type="PANTHER" id="PTHR46888">
    <property type="entry name" value="ZINC KNUCKLE DOMAINCONTAINING PROTEIN-RELATED"/>
    <property type="match status" value="1"/>
</dbReference>
<dbReference type="CDD" id="cd00303">
    <property type="entry name" value="retropepsin_like"/>
    <property type="match status" value="1"/>
</dbReference>
<evidence type="ECO:0000313" key="4">
    <source>
        <dbReference type="Proteomes" id="UP000838878"/>
    </source>
</evidence>
<accession>A0A8J9VT47</accession>
<dbReference type="Proteomes" id="UP000838878">
    <property type="component" value="Chromosome 8"/>
</dbReference>
<dbReference type="SUPFAM" id="SSF57756">
    <property type="entry name" value="Retrovirus zinc finger-like domains"/>
    <property type="match status" value="1"/>
</dbReference>
<evidence type="ECO:0000259" key="2">
    <source>
        <dbReference type="SMART" id="SM00343"/>
    </source>
</evidence>
<gene>
    <name evidence="3" type="ORF">BINO364_LOCUS14451</name>
</gene>
<evidence type="ECO:0000313" key="3">
    <source>
        <dbReference type="EMBL" id="CAH0729353.1"/>
    </source>
</evidence>
<feature type="compositionally biased region" description="Basic and acidic residues" evidence="1">
    <location>
        <begin position="1"/>
        <end position="10"/>
    </location>
</feature>
<dbReference type="Gene3D" id="4.10.60.10">
    <property type="entry name" value="Zinc finger, CCHC-type"/>
    <property type="match status" value="1"/>
</dbReference>
<keyword evidence="4" id="KW-1185">Reference proteome</keyword>
<dbReference type="InterPro" id="IPR036875">
    <property type="entry name" value="Znf_CCHC_sf"/>
</dbReference>
<proteinExistence type="predicted"/>
<dbReference type="GO" id="GO:0003676">
    <property type="term" value="F:nucleic acid binding"/>
    <property type="evidence" value="ECO:0007669"/>
    <property type="project" value="InterPro"/>
</dbReference>
<sequence>METINNDDRGQVPLSEVGFAGQRSEENMQSNKASTSSQEPSFLQNMEMLLTRLLAATHAQPTSNPPIQLIQFDPDCVDADIEGRFTGACHRCGVPGHRAIDCRKKREDPSSVEKTPSQSFRIPDKTRVITCYVCGQSGHLASTCPERKGGSSAQIVKEVNICERKSSMSTLTTSSGEPVSFLFDSGSACSLVTCSFSKKFSGTIENNLVYLTGIGRENVKCNSQVLSSINVQGISLSVLFHIVPDGTIAEPVILGRDLLENNIHVEINNDHLIFSLRKDISVTEKPNYFNFLNTDLDGDNKIALIKILQKYSDCFIDGIPTRRVSTGVLQIDPIDPTKTVQRRPID</sequence>
<dbReference type="OrthoDB" id="116216at2759"/>